<comment type="cofactor">
    <cofactor evidence="12">
        <name>Zn(2+)</name>
        <dbReference type="ChEBI" id="CHEBI:29105"/>
    </cofactor>
    <text evidence="12">Binds 1 zinc ion per subunit.</text>
</comment>
<feature type="binding site" evidence="12">
    <location>
        <position position="132"/>
    </location>
    <ligand>
        <name>Zn(2+)</name>
        <dbReference type="ChEBI" id="CHEBI:29105"/>
    </ligand>
</feature>
<dbReference type="Gene3D" id="3.30.1490.190">
    <property type="match status" value="1"/>
</dbReference>
<evidence type="ECO:0000256" key="5">
    <source>
        <dbReference type="ARBA" id="ARBA00022490"/>
    </source>
</evidence>
<proteinExistence type="inferred from homology"/>
<dbReference type="AlphaFoldDB" id="A0AB39VXJ4"/>
<feature type="binding site" evidence="12">
    <location>
        <position position="95"/>
    </location>
    <ligand>
        <name>Zn(2+)</name>
        <dbReference type="ChEBI" id="CHEBI:29105"/>
    </ligand>
</feature>
<dbReference type="InterPro" id="IPR002481">
    <property type="entry name" value="FUR"/>
</dbReference>
<organism evidence="15">
    <name type="scientific">Rouxiella sp. WC2420</name>
    <dbReference type="NCBI Taxonomy" id="3234145"/>
    <lineage>
        <taxon>Bacteria</taxon>
        <taxon>Pseudomonadati</taxon>
        <taxon>Pseudomonadota</taxon>
        <taxon>Gammaproteobacteria</taxon>
        <taxon>Enterobacterales</taxon>
        <taxon>Yersiniaceae</taxon>
        <taxon>Rouxiella</taxon>
    </lineage>
</organism>
<dbReference type="InterPro" id="IPR036390">
    <property type="entry name" value="WH_DNA-bd_sf"/>
</dbReference>
<keyword evidence="6 14" id="KW-0678">Repressor</keyword>
<keyword evidence="13 14" id="KW-0408">Iron</keyword>
<name>A0AB39VXJ4_9GAMM</name>
<dbReference type="Pfam" id="PF01475">
    <property type="entry name" value="FUR"/>
    <property type="match status" value="1"/>
</dbReference>
<evidence type="ECO:0000256" key="3">
    <source>
        <dbReference type="ARBA" id="ARBA00011738"/>
    </source>
</evidence>
<dbReference type="PANTHER" id="PTHR33202">
    <property type="entry name" value="ZINC UPTAKE REGULATION PROTEIN"/>
    <property type="match status" value="1"/>
</dbReference>
<evidence type="ECO:0000256" key="1">
    <source>
        <dbReference type="ARBA" id="ARBA00004496"/>
    </source>
</evidence>
<keyword evidence="9 14" id="KW-0805">Transcription regulation</keyword>
<feature type="binding site" evidence="12">
    <location>
        <position position="137"/>
    </location>
    <ligand>
        <name>Zn(2+)</name>
        <dbReference type="ChEBI" id="CHEBI:29105"/>
    </ligand>
</feature>
<evidence type="ECO:0000256" key="6">
    <source>
        <dbReference type="ARBA" id="ARBA00022491"/>
    </source>
</evidence>
<keyword evidence="7 12" id="KW-0479">Metal-binding</keyword>
<dbReference type="InterPro" id="IPR043135">
    <property type="entry name" value="Fur_C"/>
</dbReference>
<evidence type="ECO:0000256" key="14">
    <source>
        <dbReference type="RuleBase" id="RU364037"/>
    </source>
</evidence>
<evidence type="ECO:0000256" key="12">
    <source>
        <dbReference type="PIRSR" id="PIRSR602481-1"/>
    </source>
</evidence>
<dbReference type="GO" id="GO:0005829">
    <property type="term" value="C:cytosol"/>
    <property type="evidence" value="ECO:0007669"/>
    <property type="project" value="TreeGrafter"/>
</dbReference>
<sequence length="143" mass="16509">MATASYIKLDKGKTTFNERKLVEFFEKNKGKHYTAKELFQEISQTDHSVSSPSIYRLLKILESKKKIQRMATHDGASVYEMTDGKQHDHLICSRCSKTVPLYEKRIDSFLDKIAEENNTKIENRNLVIYVSCLGQNCSIDKNL</sequence>
<evidence type="ECO:0000256" key="7">
    <source>
        <dbReference type="ARBA" id="ARBA00022723"/>
    </source>
</evidence>
<dbReference type="InterPro" id="IPR036388">
    <property type="entry name" value="WH-like_DNA-bd_sf"/>
</dbReference>
<evidence type="ECO:0000256" key="10">
    <source>
        <dbReference type="ARBA" id="ARBA00023125"/>
    </source>
</evidence>
<feature type="binding site" evidence="12">
    <location>
        <position position="92"/>
    </location>
    <ligand>
        <name>Zn(2+)</name>
        <dbReference type="ChEBI" id="CHEBI:29105"/>
    </ligand>
</feature>
<dbReference type="RefSeq" id="WP_369790413.1">
    <property type="nucleotide sequence ID" value="NZ_CP165628.1"/>
</dbReference>
<evidence type="ECO:0000256" key="11">
    <source>
        <dbReference type="ARBA" id="ARBA00023163"/>
    </source>
</evidence>
<comment type="cofactor">
    <cofactor evidence="13">
        <name>Mn(2+)</name>
        <dbReference type="ChEBI" id="CHEBI:29035"/>
    </cofactor>
    <cofactor evidence="13">
        <name>Fe(2+)</name>
        <dbReference type="ChEBI" id="CHEBI:29033"/>
    </cofactor>
    <text evidence="13">Binds 1 Mn(2+) or Fe(2+) ion per subunit.</text>
</comment>
<dbReference type="GO" id="GO:1900376">
    <property type="term" value="P:regulation of secondary metabolite biosynthetic process"/>
    <property type="evidence" value="ECO:0007669"/>
    <property type="project" value="TreeGrafter"/>
</dbReference>
<dbReference type="GO" id="GO:0000976">
    <property type="term" value="F:transcription cis-regulatory region binding"/>
    <property type="evidence" value="ECO:0007669"/>
    <property type="project" value="TreeGrafter"/>
</dbReference>
<keyword evidence="5 14" id="KW-0963">Cytoplasm</keyword>
<dbReference type="GO" id="GO:0008270">
    <property type="term" value="F:zinc ion binding"/>
    <property type="evidence" value="ECO:0007669"/>
    <property type="project" value="TreeGrafter"/>
</dbReference>
<feature type="binding site" evidence="13">
    <location>
        <position position="88"/>
    </location>
    <ligand>
        <name>Fe cation</name>
        <dbReference type="ChEBI" id="CHEBI:24875"/>
    </ligand>
</feature>
<dbReference type="CDD" id="cd07153">
    <property type="entry name" value="Fur_like"/>
    <property type="match status" value="1"/>
</dbReference>
<accession>A0AB39VXJ4</accession>
<evidence type="ECO:0000256" key="4">
    <source>
        <dbReference type="ARBA" id="ARBA00020910"/>
    </source>
</evidence>
<evidence type="ECO:0000256" key="9">
    <source>
        <dbReference type="ARBA" id="ARBA00023015"/>
    </source>
</evidence>
<dbReference type="EMBL" id="CP165628">
    <property type="protein sequence ID" value="XDU74213.1"/>
    <property type="molecule type" value="Genomic_DNA"/>
</dbReference>
<reference evidence="15" key="1">
    <citation type="submission" date="2024-07" db="EMBL/GenBank/DDBJ databases">
        <authorList>
            <person name="Biller S.J."/>
        </authorList>
    </citation>
    <scope>NUCLEOTIDE SEQUENCE</scope>
    <source>
        <strain evidence="15">WC2420</strain>
    </source>
</reference>
<dbReference type="GO" id="GO:0045892">
    <property type="term" value="P:negative regulation of DNA-templated transcription"/>
    <property type="evidence" value="ECO:0007669"/>
    <property type="project" value="TreeGrafter"/>
</dbReference>
<comment type="similarity">
    <text evidence="2 14">Belongs to the Fur family.</text>
</comment>
<evidence type="ECO:0000256" key="13">
    <source>
        <dbReference type="PIRSR" id="PIRSR602481-2"/>
    </source>
</evidence>
<dbReference type="PANTHER" id="PTHR33202:SF2">
    <property type="entry name" value="FERRIC UPTAKE REGULATION PROTEIN"/>
    <property type="match status" value="1"/>
</dbReference>
<evidence type="ECO:0000256" key="2">
    <source>
        <dbReference type="ARBA" id="ARBA00007957"/>
    </source>
</evidence>
<protein>
    <recommendedName>
        <fullName evidence="4 14">Ferric uptake regulation protein</fullName>
    </recommendedName>
</protein>
<keyword evidence="8 12" id="KW-0862">Zinc</keyword>
<evidence type="ECO:0000256" key="8">
    <source>
        <dbReference type="ARBA" id="ARBA00022833"/>
    </source>
</evidence>
<gene>
    <name evidence="14" type="primary">fur</name>
    <name evidence="15" type="ORF">AB3G37_09135</name>
</gene>
<evidence type="ECO:0000313" key="15">
    <source>
        <dbReference type="EMBL" id="XDU74213.1"/>
    </source>
</evidence>
<dbReference type="GO" id="GO:0003700">
    <property type="term" value="F:DNA-binding transcription factor activity"/>
    <property type="evidence" value="ECO:0007669"/>
    <property type="project" value="UniProtKB-UniRule"/>
</dbReference>
<comment type="subcellular location">
    <subcellularLocation>
        <location evidence="1 14">Cytoplasm</location>
    </subcellularLocation>
</comment>
<keyword evidence="11 14" id="KW-0804">Transcription</keyword>
<dbReference type="Gene3D" id="1.10.10.10">
    <property type="entry name" value="Winged helix-like DNA-binding domain superfamily/Winged helix DNA-binding domain"/>
    <property type="match status" value="1"/>
</dbReference>
<keyword evidence="10 14" id="KW-0238">DNA-binding</keyword>
<dbReference type="SUPFAM" id="SSF46785">
    <property type="entry name" value="Winged helix' DNA-binding domain"/>
    <property type="match status" value="1"/>
</dbReference>
<comment type="subunit">
    <text evidence="3 14">Homodimer.</text>
</comment>